<comment type="caution">
    <text evidence="1">The sequence shown here is derived from an EMBL/GenBank/DDBJ whole genome shotgun (WGS) entry which is preliminary data.</text>
</comment>
<accession>A0ABR7A0G2</accession>
<proteinExistence type="predicted"/>
<evidence type="ECO:0000313" key="2">
    <source>
        <dbReference type="Proteomes" id="UP000654304"/>
    </source>
</evidence>
<reference evidence="1 2" key="1">
    <citation type="submission" date="2020-08" db="EMBL/GenBank/DDBJ databases">
        <title>Novel species isolated from subtropical streams in China.</title>
        <authorList>
            <person name="Lu H."/>
        </authorList>
    </citation>
    <scope>NUCLEOTIDE SEQUENCE [LARGE SCALE GENOMIC DNA]</scope>
    <source>
        <strain evidence="1 2">CY22W</strain>
    </source>
</reference>
<organism evidence="1 2">
    <name type="scientific">Undibacterium curvum</name>
    <dbReference type="NCBI Taxonomy" id="2762294"/>
    <lineage>
        <taxon>Bacteria</taxon>
        <taxon>Pseudomonadati</taxon>
        <taxon>Pseudomonadota</taxon>
        <taxon>Betaproteobacteria</taxon>
        <taxon>Burkholderiales</taxon>
        <taxon>Oxalobacteraceae</taxon>
        <taxon>Undibacterium</taxon>
    </lineage>
</organism>
<gene>
    <name evidence="1" type="ORF">H8K43_01855</name>
</gene>
<name>A0ABR7A0G2_9BURK</name>
<dbReference type="Proteomes" id="UP000654304">
    <property type="component" value="Unassembled WGS sequence"/>
</dbReference>
<dbReference type="EMBL" id="JACOGD010000001">
    <property type="protein sequence ID" value="MBC3930401.1"/>
    <property type="molecule type" value="Genomic_DNA"/>
</dbReference>
<sequence length="112" mass="12942">MQIYPFPVMPTRPCAFCLCLQDGRVFADFDFDAEGLVSLRRISFDGYGCCKPTLPTQKINLSDSVQIRSMVDSHTQEQDGVEYPEIEQILRNYFKANFEVLWEDALKDHELV</sequence>
<keyword evidence="2" id="KW-1185">Reference proteome</keyword>
<evidence type="ECO:0000313" key="1">
    <source>
        <dbReference type="EMBL" id="MBC3930401.1"/>
    </source>
</evidence>
<dbReference type="RefSeq" id="WP_186902278.1">
    <property type="nucleotide sequence ID" value="NZ_JACOGD010000001.1"/>
</dbReference>
<protein>
    <submittedName>
        <fullName evidence="1">Uncharacterized protein</fullName>
    </submittedName>
</protein>